<evidence type="ECO:0000313" key="6">
    <source>
        <dbReference type="EnsemblMetazoa" id="CJA39067.1"/>
    </source>
</evidence>
<dbReference type="EnsemblMetazoa" id="CJA39067.1">
    <property type="protein sequence ID" value="CJA39067.1"/>
    <property type="gene ID" value="WBGene00214914"/>
</dbReference>
<dbReference type="SUPFAM" id="SSF47203">
    <property type="entry name" value="Acyl-CoA dehydrogenase C-terminal domain-like"/>
    <property type="match status" value="1"/>
</dbReference>
<dbReference type="FunFam" id="1.20.140.10:FF:000004">
    <property type="entry name" value="Acyl-CoA dehydrogenase FadE25"/>
    <property type="match status" value="1"/>
</dbReference>
<organism evidence="6 7">
    <name type="scientific">Caenorhabditis japonica</name>
    <dbReference type="NCBI Taxonomy" id="281687"/>
    <lineage>
        <taxon>Eukaryota</taxon>
        <taxon>Metazoa</taxon>
        <taxon>Ecdysozoa</taxon>
        <taxon>Nematoda</taxon>
        <taxon>Chromadorea</taxon>
        <taxon>Rhabditida</taxon>
        <taxon>Rhabditina</taxon>
        <taxon>Rhabditomorpha</taxon>
        <taxon>Rhabditoidea</taxon>
        <taxon>Rhabditidae</taxon>
        <taxon>Peloderinae</taxon>
        <taxon>Caenorhabditis</taxon>
    </lineage>
</organism>
<proteinExistence type="inferred from homology"/>
<evidence type="ECO:0000256" key="4">
    <source>
        <dbReference type="ARBA" id="ARBA00022827"/>
    </source>
</evidence>
<dbReference type="AlphaFoldDB" id="A0A8R1IUD7"/>
<evidence type="ECO:0000256" key="3">
    <source>
        <dbReference type="ARBA" id="ARBA00022630"/>
    </source>
</evidence>
<dbReference type="PANTHER" id="PTHR43884:SF5">
    <property type="entry name" value="SHORT_BRANCHED CHAIN SPECIFIC ACYL-COA DEHYDROGENASE, MITOCHONDRIAL"/>
    <property type="match status" value="1"/>
</dbReference>
<dbReference type="InterPro" id="IPR036250">
    <property type="entry name" value="AcylCo_DH-like_C"/>
</dbReference>
<comment type="cofactor">
    <cofactor evidence="1">
        <name>FAD</name>
        <dbReference type="ChEBI" id="CHEBI:57692"/>
    </cofactor>
</comment>
<keyword evidence="3" id="KW-0285">Flavoprotein</keyword>
<reference evidence="6" key="2">
    <citation type="submission" date="2022-06" db="UniProtKB">
        <authorList>
            <consortium name="EnsemblMetazoa"/>
        </authorList>
    </citation>
    <scope>IDENTIFICATION</scope>
    <source>
        <strain evidence="6">DF5081</strain>
    </source>
</reference>
<dbReference type="PANTHER" id="PTHR43884">
    <property type="entry name" value="ACYL-COA DEHYDROGENASE"/>
    <property type="match status" value="1"/>
</dbReference>
<dbReference type="Pfam" id="PF00441">
    <property type="entry name" value="Acyl-CoA_dh_1"/>
    <property type="match status" value="1"/>
</dbReference>
<sequence>MGLQHQIAQVRTEIEAARLLVYNAARLKENGIPYVKEAAMAKLFSSQVATSASAQCVKWLGGVGFTKEFPVEKFYRDAMIGEIYEGTSNIQLNTIAKLVDAEYKLRN</sequence>
<evidence type="ECO:0000259" key="5">
    <source>
        <dbReference type="Pfam" id="PF00441"/>
    </source>
</evidence>
<reference evidence="7" key="1">
    <citation type="submission" date="2010-08" db="EMBL/GenBank/DDBJ databases">
        <authorList>
            <consortium name="Caenorhabditis japonica Sequencing Consortium"/>
            <person name="Wilson R.K."/>
        </authorList>
    </citation>
    <scope>NUCLEOTIDE SEQUENCE [LARGE SCALE GENOMIC DNA]</scope>
    <source>
        <strain evidence="7">DF5081</strain>
    </source>
</reference>
<feature type="domain" description="Acyl-CoA dehydrogenase/oxidase C-terminal" evidence="5">
    <location>
        <begin position="3"/>
        <end position="97"/>
    </location>
</feature>
<comment type="similarity">
    <text evidence="2">Belongs to the acyl-CoA dehydrogenase family.</text>
</comment>
<dbReference type="GO" id="GO:0003995">
    <property type="term" value="F:acyl-CoA dehydrogenase activity"/>
    <property type="evidence" value="ECO:0007669"/>
    <property type="project" value="TreeGrafter"/>
</dbReference>
<keyword evidence="7" id="KW-1185">Reference proteome</keyword>
<evidence type="ECO:0000256" key="2">
    <source>
        <dbReference type="ARBA" id="ARBA00009347"/>
    </source>
</evidence>
<name>A0A8R1IUD7_CAEJA</name>
<dbReference type="Gene3D" id="1.20.140.10">
    <property type="entry name" value="Butyryl-CoA Dehydrogenase, subunit A, domain 3"/>
    <property type="match status" value="1"/>
</dbReference>
<evidence type="ECO:0000313" key="7">
    <source>
        <dbReference type="Proteomes" id="UP000005237"/>
    </source>
</evidence>
<keyword evidence="4" id="KW-0274">FAD</keyword>
<accession>A0A8R1IUD7</accession>
<dbReference type="GO" id="GO:0005739">
    <property type="term" value="C:mitochondrion"/>
    <property type="evidence" value="ECO:0007669"/>
    <property type="project" value="TreeGrafter"/>
</dbReference>
<evidence type="ECO:0000256" key="1">
    <source>
        <dbReference type="ARBA" id="ARBA00001974"/>
    </source>
</evidence>
<dbReference type="Proteomes" id="UP000005237">
    <property type="component" value="Unassembled WGS sequence"/>
</dbReference>
<protein>
    <submittedName>
        <fullName evidence="6">Acyl-CoA_dh_1 domain-containing protein</fullName>
    </submittedName>
</protein>
<dbReference type="InterPro" id="IPR009075">
    <property type="entry name" value="AcylCo_DH/oxidase_C"/>
</dbReference>